<dbReference type="InterPro" id="IPR000326">
    <property type="entry name" value="PAP2/HPO"/>
</dbReference>
<dbReference type="Pfam" id="PF01569">
    <property type="entry name" value="PAP2"/>
    <property type="match status" value="1"/>
</dbReference>
<proteinExistence type="predicted"/>
<keyword evidence="3" id="KW-1185">Reference proteome</keyword>
<dbReference type="OrthoDB" id="9789113at2"/>
<dbReference type="InterPro" id="IPR036938">
    <property type="entry name" value="PAP2/HPO_sf"/>
</dbReference>
<protein>
    <submittedName>
        <fullName evidence="2">Phosphatase PAP2 family protein</fullName>
    </submittedName>
</protein>
<accession>A0A4U7JN51</accession>
<dbReference type="RefSeq" id="WP_137696265.1">
    <property type="nucleotide sequence ID" value="NZ_CP061336.1"/>
</dbReference>
<dbReference type="SUPFAM" id="SSF48317">
    <property type="entry name" value="Acid phosphatase/Vanadium-dependent haloperoxidase"/>
    <property type="match status" value="1"/>
</dbReference>
<dbReference type="PANTHER" id="PTHR14969:SF13">
    <property type="entry name" value="AT30094P"/>
    <property type="match status" value="1"/>
</dbReference>
<dbReference type="AlphaFoldDB" id="A0A4U7JN51"/>
<evidence type="ECO:0000313" key="3">
    <source>
        <dbReference type="Proteomes" id="UP000306409"/>
    </source>
</evidence>
<name>A0A4U7JN51_9FIRM</name>
<sequence>MKTLRYLLTIGLPFAIFIFIMIMVLTQNTDKFDSYVYDEISKIISPELTEIVKLITFFGSSKLLKYLSGILLISILINKKYSFNISMIIINIMLSAMLNEGIKNIIQRSRPDILRLIEIKGYSFPSGHSMISMSFYGLLIFLCLRNCKSKWKYIIISLFLLLILLIGFSRIYLGVHYASDVLGGYSLGIAWIGAFSIVIDLKYKKYKCQNKA</sequence>
<gene>
    <name evidence="2" type="ORF">EHE19_008940</name>
</gene>
<dbReference type="PANTHER" id="PTHR14969">
    <property type="entry name" value="SPHINGOSINE-1-PHOSPHATE PHOSPHOHYDROLASE"/>
    <property type="match status" value="1"/>
</dbReference>
<dbReference type="EMBL" id="CP061336">
    <property type="protein sequence ID" value="QNU68506.1"/>
    <property type="molecule type" value="Genomic_DNA"/>
</dbReference>
<reference evidence="2 3" key="1">
    <citation type="submission" date="2020-09" db="EMBL/GenBank/DDBJ databases">
        <title>Characterization and genome sequencing of Ruminiclostridium sp. nov. MA18.</title>
        <authorList>
            <person name="Rettenmaier R."/>
            <person name="Kowollik M.-L."/>
            <person name="Liebl W."/>
            <person name="Zverlov V."/>
        </authorList>
    </citation>
    <scope>NUCLEOTIDE SEQUENCE [LARGE SCALE GENOMIC DNA]</scope>
    <source>
        <strain evidence="2 3">MA18</strain>
    </source>
</reference>
<dbReference type="Proteomes" id="UP000306409">
    <property type="component" value="Chromosome"/>
</dbReference>
<evidence type="ECO:0000313" key="2">
    <source>
        <dbReference type="EMBL" id="QNU68506.1"/>
    </source>
</evidence>
<feature type="domain" description="Phosphatidic acid phosphatase type 2/haloperoxidase" evidence="1">
    <location>
        <begin position="83"/>
        <end position="196"/>
    </location>
</feature>
<dbReference type="SMART" id="SM00014">
    <property type="entry name" value="acidPPc"/>
    <property type="match status" value="1"/>
</dbReference>
<dbReference type="CDD" id="cd03392">
    <property type="entry name" value="PAP2_like_2"/>
    <property type="match status" value="1"/>
</dbReference>
<dbReference type="Gene3D" id="1.20.144.10">
    <property type="entry name" value="Phosphatidic acid phosphatase type 2/haloperoxidase"/>
    <property type="match status" value="2"/>
</dbReference>
<evidence type="ECO:0000259" key="1">
    <source>
        <dbReference type="SMART" id="SM00014"/>
    </source>
</evidence>
<organism evidence="2 3">
    <name type="scientific">Ruminiclostridium herbifermentans</name>
    <dbReference type="NCBI Taxonomy" id="2488810"/>
    <lineage>
        <taxon>Bacteria</taxon>
        <taxon>Bacillati</taxon>
        <taxon>Bacillota</taxon>
        <taxon>Clostridia</taxon>
        <taxon>Eubacteriales</taxon>
        <taxon>Oscillospiraceae</taxon>
        <taxon>Ruminiclostridium</taxon>
    </lineage>
</organism>
<dbReference type="KEGG" id="rher:EHE19_008940"/>